<comment type="caution">
    <text evidence="5">The sequence shown here is derived from an EMBL/GenBank/DDBJ whole genome shotgun (WGS) entry which is preliminary data.</text>
</comment>
<name>A0A0G0M5X3_9BACT</name>
<dbReference type="EMBL" id="LBWA01000002">
    <property type="protein sequence ID" value="KKQ98592.1"/>
    <property type="molecule type" value="Genomic_DNA"/>
</dbReference>
<sequence>MKSLCVFCKIVRGEIPCYKVYEDEEYMAFLDTAPAVKGHTLLIPKKHYRWIYDVPKFDEYWMRVLKITRAMQKTLNPVYVNYYTYGAVPHAHIHILPRMTEVGTSNVRGELDIIPPEIPKKQISEEEMKEISGKIRERV</sequence>
<evidence type="ECO:0000259" key="4">
    <source>
        <dbReference type="PROSITE" id="PS51084"/>
    </source>
</evidence>
<dbReference type="GO" id="GO:0003824">
    <property type="term" value="F:catalytic activity"/>
    <property type="evidence" value="ECO:0007669"/>
    <property type="project" value="InterPro"/>
</dbReference>
<dbReference type="PANTHER" id="PTHR46648">
    <property type="entry name" value="HIT FAMILY PROTEIN 1"/>
    <property type="match status" value="1"/>
</dbReference>
<evidence type="ECO:0000256" key="2">
    <source>
        <dbReference type="PIRSR" id="PIRSR601310-3"/>
    </source>
</evidence>
<dbReference type="InterPro" id="IPR001310">
    <property type="entry name" value="Histidine_triad_HIT"/>
</dbReference>
<dbReference type="Pfam" id="PF01230">
    <property type="entry name" value="HIT"/>
    <property type="match status" value="1"/>
</dbReference>
<proteinExistence type="predicted"/>
<evidence type="ECO:0000256" key="1">
    <source>
        <dbReference type="PIRSR" id="PIRSR601310-1"/>
    </source>
</evidence>
<dbReference type="Proteomes" id="UP000034325">
    <property type="component" value="Unassembled WGS sequence"/>
</dbReference>
<dbReference type="PANTHER" id="PTHR46648:SF1">
    <property type="entry name" value="ADENOSINE 5'-MONOPHOSPHORAMIDASE HNT1"/>
    <property type="match status" value="1"/>
</dbReference>
<organism evidence="5 6">
    <name type="scientific">Candidatus Woesebacteria bacterium GW2011_GWA1_39_12</name>
    <dbReference type="NCBI Taxonomy" id="1618549"/>
    <lineage>
        <taxon>Bacteria</taxon>
        <taxon>Candidatus Woeseibacteriota</taxon>
    </lineage>
</organism>
<dbReference type="Gene3D" id="3.30.428.10">
    <property type="entry name" value="HIT-like"/>
    <property type="match status" value="1"/>
</dbReference>
<feature type="domain" description="HIT" evidence="4">
    <location>
        <begin position="6"/>
        <end position="107"/>
    </location>
</feature>
<evidence type="ECO:0000313" key="6">
    <source>
        <dbReference type="Proteomes" id="UP000034325"/>
    </source>
</evidence>
<dbReference type="InterPro" id="IPR036265">
    <property type="entry name" value="HIT-like_sf"/>
</dbReference>
<dbReference type="GO" id="GO:0009117">
    <property type="term" value="P:nucleotide metabolic process"/>
    <property type="evidence" value="ECO:0007669"/>
    <property type="project" value="TreeGrafter"/>
</dbReference>
<accession>A0A0G0M5X3</accession>
<feature type="short sequence motif" description="Histidine triad motif" evidence="2 3">
    <location>
        <begin position="90"/>
        <end position="94"/>
    </location>
</feature>
<reference evidence="5 6" key="1">
    <citation type="journal article" date="2015" name="Nature">
        <title>rRNA introns, odd ribosomes, and small enigmatic genomes across a large radiation of phyla.</title>
        <authorList>
            <person name="Brown C.T."/>
            <person name="Hug L.A."/>
            <person name="Thomas B.C."/>
            <person name="Sharon I."/>
            <person name="Castelle C.J."/>
            <person name="Singh A."/>
            <person name="Wilkins M.J."/>
            <person name="Williams K.H."/>
            <person name="Banfield J.F."/>
        </authorList>
    </citation>
    <scope>NUCLEOTIDE SEQUENCE [LARGE SCALE GENOMIC DNA]</scope>
</reference>
<gene>
    <name evidence="5" type="ORF">UT23_C0002G0092</name>
</gene>
<dbReference type="PROSITE" id="PS51084">
    <property type="entry name" value="HIT_2"/>
    <property type="match status" value="1"/>
</dbReference>
<evidence type="ECO:0000256" key="3">
    <source>
        <dbReference type="PROSITE-ProRule" id="PRU00464"/>
    </source>
</evidence>
<protein>
    <submittedName>
        <fullName evidence="5">Histidine triad (HIT) protein</fullName>
    </submittedName>
</protein>
<dbReference type="PRINTS" id="PR00332">
    <property type="entry name" value="HISTRIAD"/>
</dbReference>
<dbReference type="SUPFAM" id="SSF54197">
    <property type="entry name" value="HIT-like"/>
    <property type="match status" value="1"/>
</dbReference>
<dbReference type="InterPro" id="IPR011146">
    <property type="entry name" value="HIT-like"/>
</dbReference>
<evidence type="ECO:0000313" key="5">
    <source>
        <dbReference type="EMBL" id="KKQ98592.1"/>
    </source>
</evidence>
<feature type="active site" description="Tele-AMP-histidine intermediate" evidence="1">
    <location>
        <position position="92"/>
    </location>
</feature>
<dbReference type="AlphaFoldDB" id="A0A0G0M5X3"/>